<reference evidence="1 2" key="1">
    <citation type="submission" date="2024-01" db="EMBL/GenBank/DDBJ databases">
        <title>Comparative genomics of Cryptococcus and Kwoniella reveals pathogenesis evolution and contrasting modes of karyotype evolution via chromosome fusion or intercentromeric recombination.</title>
        <authorList>
            <person name="Coelho M.A."/>
            <person name="David-Palma M."/>
            <person name="Shea T."/>
            <person name="Bowers K."/>
            <person name="McGinley-Smith S."/>
            <person name="Mohammad A.W."/>
            <person name="Gnirke A."/>
            <person name="Yurkov A.M."/>
            <person name="Nowrousian M."/>
            <person name="Sun S."/>
            <person name="Cuomo C.A."/>
            <person name="Heitman J."/>
        </authorList>
    </citation>
    <scope>NUCLEOTIDE SEQUENCE [LARGE SCALE GENOMIC DNA]</scope>
    <source>
        <strain evidence="1 2">PYCC6329</strain>
    </source>
</reference>
<evidence type="ECO:0000313" key="2">
    <source>
        <dbReference type="Proteomes" id="UP001358614"/>
    </source>
</evidence>
<dbReference type="AlphaFoldDB" id="A0AAX4KFV8"/>
<gene>
    <name evidence="1" type="ORF">V865_002980</name>
</gene>
<accession>A0AAX4KFV8</accession>
<keyword evidence="2" id="KW-1185">Reference proteome</keyword>
<dbReference type="RefSeq" id="XP_066082876.1">
    <property type="nucleotide sequence ID" value="XM_066226779.1"/>
</dbReference>
<dbReference type="GeneID" id="91101784"/>
<evidence type="ECO:0008006" key="3">
    <source>
        <dbReference type="Google" id="ProtNLM"/>
    </source>
</evidence>
<dbReference type="Proteomes" id="UP001358614">
    <property type="component" value="Chromosome 1"/>
</dbReference>
<proteinExistence type="predicted"/>
<name>A0AAX4KFV8_9TREE</name>
<sequence>MSVNWSCSSPDGCSPPDPSLDYCCFNDRACASYVCGKLGSSLALTTEASSPHIFGCYVVAEKAEALWSSPPRNVTCGASAGNKGCVHSSVVVTTSKSLSSTTSATISIGQSSAAASPSASSSASTSPSAGTELRWVPTDEVFGSNYGFGISRIGLAG</sequence>
<dbReference type="KEGG" id="ker:91101784"/>
<protein>
    <recommendedName>
        <fullName evidence="3">Hydrophobin</fullName>
    </recommendedName>
</protein>
<organism evidence="1 2">
    <name type="scientific">Kwoniella europaea PYCC6329</name>
    <dbReference type="NCBI Taxonomy" id="1423913"/>
    <lineage>
        <taxon>Eukaryota</taxon>
        <taxon>Fungi</taxon>
        <taxon>Dikarya</taxon>
        <taxon>Basidiomycota</taxon>
        <taxon>Agaricomycotina</taxon>
        <taxon>Tremellomycetes</taxon>
        <taxon>Tremellales</taxon>
        <taxon>Cryptococcaceae</taxon>
        <taxon>Kwoniella</taxon>
    </lineage>
</organism>
<evidence type="ECO:0000313" key="1">
    <source>
        <dbReference type="EMBL" id="WWD04909.1"/>
    </source>
</evidence>
<dbReference type="EMBL" id="CP144089">
    <property type="protein sequence ID" value="WWD04909.1"/>
    <property type="molecule type" value="Genomic_DNA"/>
</dbReference>